<reference evidence="8 9" key="1">
    <citation type="submission" date="2024-04" db="EMBL/GenBank/DDBJ databases">
        <title>Tritrichomonas musculus Genome.</title>
        <authorList>
            <person name="Alves-Ferreira E."/>
            <person name="Grigg M."/>
            <person name="Lorenzi H."/>
            <person name="Galac M."/>
        </authorList>
    </citation>
    <scope>NUCLEOTIDE SEQUENCE [LARGE SCALE GENOMIC DNA]</scope>
    <source>
        <strain evidence="8 9">EAF2021</strain>
    </source>
</reference>
<evidence type="ECO:0000256" key="3">
    <source>
        <dbReference type="ARBA" id="ARBA00022989"/>
    </source>
</evidence>
<accession>A0ABR2JNT1</accession>
<comment type="caution">
    <text evidence="8">The sequence shown here is derived from an EMBL/GenBank/DDBJ whole genome shotgun (WGS) entry which is preliminary data.</text>
</comment>
<keyword evidence="4 6" id="KW-0472">Membrane</keyword>
<dbReference type="SUPFAM" id="SSF52833">
    <property type="entry name" value="Thioredoxin-like"/>
    <property type="match status" value="1"/>
</dbReference>
<sequence length="1725" mass="193272">MFFTILLAQALGERTTTCTAQKTLFDITESNYDQIIGGNRAVLVRMQNEGCPYAATSEQYWREAAELFPNIIFARAECIYNEKVCSKLGANVSPSHALFLPNSTQIKDSFGNPDEISSSSSYYANFIYQNLQFYPFDTATIDDLIPESTHKFFLSYKYPVFILYDSTCNEDSDFLAQWLIYATDDHITSDDYGFGKLDCSKYLEECNKWGATYPSANVFSREKAISVSITETDSLSDRVKSAILFIDDTKETYPTPAPYVPNIPTPVPVIPNTQTITVDSLQNRDISDIRTKYATAKARTNTGDDFTGNADVHACNDVSLKPEVITDSVRLLNFYRELAGLPNTVTNDESLNDGCYLAAKYSSRTGTISHDANDYFKKYCSFDAKWNIIKETLKGSNLANGNAHALDSLSGLFDDEGSSNEGVIGHRRWFLYPFLKSIGVGFYPVSRHSMTGYYVQYPPTTVYGLNYGTYTDVKYTNINFISWPSAGPFPHDRLPSSWTVYYHKFQDADVTVDDIVIKLSRDDGQLLETSRIDLSKSYYGLTGTLIFKLTDKSLNLITAGHSIHVQIYLLKGDTRDCLDYTVHFFDDQKEETVCFYNTDSSKCPSTIDQSKRYGKGQYENYRPTGILRTIIYVAEDITLSADLNFDFSSSFIVKGERINGKIIVGAGNQLDIHDASLTDIVLKNNPDTLKSGVLMTPGKTKSVTIEFTSTPTRTTRFRILTYVGSYTDIEHPKIITGNNYNYFFTLAYNDDKTYLVCTPVSYIEYACHGGERNYGIDSSIKCFAFSESNQLRSISTKKKMIRVYSDASDLEVAATNLPDNYVDYEFLISPGKINVQYSRALDHRAKTITIKNYKGGTISPTFTLSELGLSSYEESLSIYPFTNLYLINLDSSYTSKVSLPYLLGDEAAKEKLKLKELTTYDESINPFADENGYYIYSGSSSVSYPKISFITNGLHDEYTFNRTVGYYQLDIYVKPTQQTLSKPITINLAPQVDMNRRIDNIYIQNYEDVTIKTKKHQLKYGSYTYTLTYFQYVRLVNVSKVEFIDTEGQNPDSITTDIIGTANLEIVSRPDKPVTFSQLVFRTDNVVTGNKCTCTKAIVAESKPTIKMMNIATLTVYGDSQPLITNCTINSIEIQFGETDLFFPQLLLKNTQVKQNVKIAIKSKDYYYSKKINSLGDNPSLLIASLDIQLIESLKNGLTSSIIDDWGYDSTNTKYKFILSKDKKGIYVVKNAFDENNAPDSIPTDVEYLVSDNNFDINPPPPPDRTPQATYPPQQTQEQPTSISSSSNDEKNPTQEATPEATQEATPEATQEATPEATQEATPEATPVATPIPAPTKEPEDSVSKLDIAEGATEEELNKTLIDHFKNHDSPSGSASVVIVDISEVNFNTELEDNQYIKPKEGSTVNYNGGKLNLVLPEEVTVNIDNAENSKLSLKGEGNINISIKDFQSNNLYFSRSSIINGTVRITVPNKIESVIFEYLDLESIGDLSINNDQGDSQNTELIVRNLNTKYNSNIKIRNMKIEKTLNVVQSSTLNVDNVTLDGATIKYEIFDYVSLLDSTFFEGKFNDPPKSIVLDKQISQDITEKVEYSIISGSFEKAPCSKWLESISYGNTKFNEKKCIENSISLSEEKMRIVLSYVPQNVNNGSSNNKLGKGYIIGIVIGVVAAIAIAIVIVVIIVMHKRKKNYEESTEGADLNELGNNNNTDEKNEAQIDAENNKQRDEEL</sequence>
<feature type="compositionally biased region" description="Low complexity" evidence="5">
    <location>
        <begin position="1266"/>
        <end position="1287"/>
    </location>
</feature>
<evidence type="ECO:0000259" key="7">
    <source>
        <dbReference type="Pfam" id="PF00188"/>
    </source>
</evidence>
<dbReference type="InterPro" id="IPR014044">
    <property type="entry name" value="CAP_dom"/>
</dbReference>
<comment type="subcellular location">
    <subcellularLocation>
        <location evidence="1">Membrane</location>
        <topology evidence="1">Single-pass membrane protein</topology>
    </subcellularLocation>
</comment>
<dbReference type="CDD" id="cd05379">
    <property type="entry name" value="CAP_bacterial"/>
    <property type="match status" value="1"/>
</dbReference>
<dbReference type="Gene3D" id="3.40.30.10">
    <property type="entry name" value="Glutaredoxin"/>
    <property type="match status" value="1"/>
</dbReference>
<feature type="region of interest" description="Disordered" evidence="5">
    <location>
        <begin position="1251"/>
        <end position="1344"/>
    </location>
</feature>
<feature type="transmembrane region" description="Helical" evidence="6">
    <location>
        <begin position="1656"/>
        <end position="1680"/>
    </location>
</feature>
<evidence type="ECO:0000256" key="2">
    <source>
        <dbReference type="ARBA" id="ARBA00022692"/>
    </source>
</evidence>
<dbReference type="Proteomes" id="UP001470230">
    <property type="component" value="Unassembled WGS sequence"/>
</dbReference>
<name>A0ABR2JNT1_9EUKA</name>
<protein>
    <recommendedName>
        <fullName evidence="7">SCP domain-containing protein</fullName>
    </recommendedName>
</protein>
<keyword evidence="9" id="KW-1185">Reference proteome</keyword>
<dbReference type="PANTHER" id="PTHR15549:SF30">
    <property type="entry name" value="MID2 DOMAIN-CONTAINING PROTEIN"/>
    <property type="match status" value="1"/>
</dbReference>
<evidence type="ECO:0000256" key="4">
    <source>
        <dbReference type="ARBA" id="ARBA00023136"/>
    </source>
</evidence>
<evidence type="ECO:0000256" key="1">
    <source>
        <dbReference type="ARBA" id="ARBA00004167"/>
    </source>
</evidence>
<feature type="region of interest" description="Disordered" evidence="5">
    <location>
        <begin position="1690"/>
        <end position="1725"/>
    </location>
</feature>
<dbReference type="PANTHER" id="PTHR15549">
    <property type="entry name" value="PAIRED IMMUNOGLOBULIN-LIKE TYPE 2 RECEPTOR"/>
    <property type="match status" value="1"/>
</dbReference>
<evidence type="ECO:0000256" key="6">
    <source>
        <dbReference type="SAM" id="Phobius"/>
    </source>
</evidence>
<dbReference type="InterPro" id="IPR035940">
    <property type="entry name" value="CAP_sf"/>
</dbReference>
<dbReference type="Gene3D" id="3.40.33.10">
    <property type="entry name" value="CAP"/>
    <property type="match status" value="1"/>
</dbReference>
<organism evidence="8 9">
    <name type="scientific">Tritrichomonas musculus</name>
    <dbReference type="NCBI Taxonomy" id="1915356"/>
    <lineage>
        <taxon>Eukaryota</taxon>
        <taxon>Metamonada</taxon>
        <taxon>Parabasalia</taxon>
        <taxon>Tritrichomonadida</taxon>
        <taxon>Tritrichomonadidae</taxon>
        <taxon>Tritrichomonas</taxon>
    </lineage>
</organism>
<gene>
    <name evidence="8" type="ORF">M9Y10_003075</name>
</gene>
<dbReference type="EMBL" id="JAPFFF010000010">
    <property type="protein sequence ID" value="KAK8880403.1"/>
    <property type="molecule type" value="Genomic_DNA"/>
</dbReference>
<keyword evidence="2 6" id="KW-0812">Transmembrane</keyword>
<evidence type="ECO:0000313" key="8">
    <source>
        <dbReference type="EMBL" id="KAK8880403.1"/>
    </source>
</evidence>
<feature type="domain" description="SCP" evidence="7">
    <location>
        <begin position="330"/>
        <end position="456"/>
    </location>
</feature>
<keyword evidence="3 6" id="KW-1133">Transmembrane helix</keyword>
<feature type="compositionally biased region" description="Basic and acidic residues" evidence="5">
    <location>
        <begin position="1705"/>
        <end position="1725"/>
    </location>
</feature>
<dbReference type="InterPro" id="IPR051694">
    <property type="entry name" value="Immunoregulatory_rcpt-like"/>
</dbReference>
<evidence type="ECO:0000313" key="9">
    <source>
        <dbReference type="Proteomes" id="UP001470230"/>
    </source>
</evidence>
<dbReference type="Pfam" id="PF00188">
    <property type="entry name" value="CAP"/>
    <property type="match status" value="1"/>
</dbReference>
<feature type="compositionally biased region" description="Low complexity" evidence="5">
    <location>
        <begin position="1294"/>
        <end position="1329"/>
    </location>
</feature>
<evidence type="ECO:0000256" key="5">
    <source>
        <dbReference type="SAM" id="MobiDB-lite"/>
    </source>
</evidence>
<proteinExistence type="predicted"/>
<dbReference type="InterPro" id="IPR036249">
    <property type="entry name" value="Thioredoxin-like_sf"/>
</dbReference>